<evidence type="ECO:0000313" key="3">
    <source>
        <dbReference type="EMBL" id="AOY81765.1"/>
    </source>
</evidence>
<dbReference type="GO" id="GO:0004622">
    <property type="term" value="F:phosphatidylcholine lysophospholipase activity"/>
    <property type="evidence" value="ECO:0007669"/>
    <property type="project" value="TreeGrafter"/>
</dbReference>
<sequence>MSNLYLLTTSLLTGGAMSAPPPPPLPANPSDSLSSLLVSTANKTLQAGVSHKIVPTVETTVETSSPQFSSQWQKRSPTKLLQPFSDELTSLPLAASPLNPPILGDFNSISPSGALSVGEFNSPRVAPQSWGARGAKLGVKYQQRLPNYQPTTPSPKSGTELYYQRLAALRAGKLYTRLPAHSFSSFWAKGLNHKGVPLTKPTYQQWKQLLAQEAKAVAYGQGNNRLSMVVGDSLSLWLPAQGLPKYQLWLNQGISGENTSQILSRLSAFSQTRPDTIYVMAGINDLRQGKTDQVIVNNLRQITRQLRQNHPQAQLIIQSILPTRATAISNQRIRNLNKQIAQIAQQEGAAYLNLHKLFTDTKGQMQHNFTTDGIHLTPLGYQVWQEALQYTESLIAANRARASSL</sequence>
<dbReference type="InterPro" id="IPR051532">
    <property type="entry name" value="Ester_Hydrolysis_Enzymes"/>
</dbReference>
<dbReference type="PANTHER" id="PTHR30383:SF5">
    <property type="entry name" value="SGNH HYDROLASE-TYPE ESTERASE DOMAIN-CONTAINING PROTEIN"/>
    <property type="match status" value="1"/>
</dbReference>
<feature type="signal peptide" evidence="1">
    <location>
        <begin position="1"/>
        <end position="18"/>
    </location>
</feature>
<reference evidence="4" key="1">
    <citation type="submission" date="2016-10" db="EMBL/GenBank/DDBJ databases">
        <title>Comparative genomics uncovers the prolific and rare metabolic potential of the cyanobacterial genus Moorea.</title>
        <authorList>
            <person name="Leao T."/>
            <person name="Castelao G."/>
            <person name="Korobeynikov A."/>
            <person name="Monroe E.A."/>
            <person name="Podell S."/>
            <person name="Glukhov E."/>
            <person name="Allen E."/>
            <person name="Gerwick W.H."/>
            <person name="Gerwick L."/>
        </authorList>
    </citation>
    <scope>NUCLEOTIDE SEQUENCE [LARGE SCALE GENOMIC DNA]</scope>
    <source>
        <strain evidence="4">JHB</strain>
    </source>
</reference>
<dbReference type="Pfam" id="PF13472">
    <property type="entry name" value="Lipase_GDSL_2"/>
    <property type="match status" value="1"/>
</dbReference>
<dbReference type="AlphaFoldDB" id="A0A1D9G2M0"/>
<dbReference type="InterPro" id="IPR013830">
    <property type="entry name" value="SGNH_hydro"/>
</dbReference>
<dbReference type="PANTHER" id="PTHR30383">
    <property type="entry name" value="THIOESTERASE 1/PROTEASE 1/LYSOPHOSPHOLIPASE L1"/>
    <property type="match status" value="1"/>
</dbReference>
<dbReference type="EMBL" id="CP017708">
    <property type="protein sequence ID" value="AOY81765.1"/>
    <property type="molecule type" value="Genomic_DNA"/>
</dbReference>
<dbReference type="Gene3D" id="3.40.50.1110">
    <property type="entry name" value="SGNH hydrolase"/>
    <property type="match status" value="1"/>
</dbReference>
<evidence type="ECO:0000313" key="4">
    <source>
        <dbReference type="Proteomes" id="UP000176944"/>
    </source>
</evidence>
<proteinExistence type="predicted"/>
<feature type="chain" id="PRO_5009441731" evidence="1">
    <location>
        <begin position="19"/>
        <end position="405"/>
    </location>
</feature>
<dbReference type="Proteomes" id="UP000176944">
    <property type="component" value="Chromosome"/>
</dbReference>
<evidence type="ECO:0000256" key="1">
    <source>
        <dbReference type="SAM" id="SignalP"/>
    </source>
</evidence>
<organism evidence="3 4">
    <name type="scientific">Moorena producens (strain JHB)</name>
    <dbReference type="NCBI Taxonomy" id="1454205"/>
    <lineage>
        <taxon>Bacteria</taxon>
        <taxon>Bacillati</taxon>
        <taxon>Cyanobacteriota</taxon>
        <taxon>Cyanophyceae</taxon>
        <taxon>Coleofasciculales</taxon>
        <taxon>Coleofasciculaceae</taxon>
        <taxon>Moorena</taxon>
    </lineage>
</organism>
<evidence type="ECO:0000259" key="2">
    <source>
        <dbReference type="Pfam" id="PF13472"/>
    </source>
</evidence>
<feature type="domain" description="SGNH hydrolase-type esterase" evidence="2">
    <location>
        <begin position="247"/>
        <end position="383"/>
    </location>
</feature>
<dbReference type="InterPro" id="IPR036514">
    <property type="entry name" value="SGNH_hydro_sf"/>
</dbReference>
<keyword evidence="1" id="KW-0732">Signal</keyword>
<dbReference type="SUPFAM" id="SSF52266">
    <property type="entry name" value="SGNH hydrolase"/>
    <property type="match status" value="1"/>
</dbReference>
<accession>A0A1D9G2M0</accession>
<gene>
    <name evidence="3" type="ORF">BJP36_19475</name>
</gene>
<protein>
    <submittedName>
        <fullName evidence="3">GDSL-type esterase/lipase family protein</fullName>
    </submittedName>
</protein>
<name>A0A1D9G2M0_MOOP1</name>